<name>A0A2V2MXF2_9EURY</name>
<dbReference type="OrthoDB" id="106747at2157"/>
<dbReference type="GeneID" id="97548479"/>
<dbReference type="AlphaFoldDB" id="A0A2V2MXF2"/>
<protein>
    <submittedName>
        <fullName evidence="1">Uncharacterized protein</fullName>
    </submittedName>
</protein>
<reference evidence="1 2" key="1">
    <citation type="submission" date="2018-05" db="EMBL/GenBank/DDBJ databases">
        <title>Draft genome of Methanospirillum lacunae Ki8-1.</title>
        <authorList>
            <person name="Dueholm M.S."/>
            <person name="Nielsen P.H."/>
            <person name="Bakmann L.F."/>
            <person name="Otzen D.E."/>
        </authorList>
    </citation>
    <scope>NUCLEOTIDE SEQUENCE [LARGE SCALE GENOMIC DNA]</scope>
    <source>
        <strain evidence="1 2">Ki8-1</strain>
    </source>
</reference>
<evidence type="ECO:0000313" key="2">
    <source>
        <dbReference type="Proteomes" id="UP000245657"/>
    </source>
</evidence>
<dbReference type="RefSeq" id="WP_109968326.1">
    <property type="nucleotide sequence ID" value="NZ_CP176093.1"/>
</dbReference>
<organism evidence="1 2">
    <name type="scientific">Methanospirillum lacunae</name>
    <dbReference type="NCBI Taxonomy" id="668570"/>
    <lineage>
        <taxon>Archaea</taxon>
        <taxon>Methanobacteriati</taxon>
        <taxon>Methanobacteriota</taxon>
        <taxon>Stenosarchaea group</taxon>
        <taxon>Methanomicrobia</taxon>
        <taxon>Methanomicrobiales</taxon>
        <taxon>Methanospirillaceae</taxon>
        <taxon>Methanospirillum</taxon>
    </lineage>
</organism>
<dbReference type="Proteomes" id="UP000245657">
    <property type="component" value="Unassembled WGS sequence"/>
</dbReference>
<evidence type="ECO:0000313" key="1">
    <source>
        <dbReference type="EMBL" id="PWR72814.1"/>
    </source>
</evidence>
<accession>A0A2V2MXF2</accession>
<comment type="caution">
    <text evidence="1">The sequence shown here is derived from an EMBL/GenBank/DDBJ whole genome shotgun (WGS) entry which is preliminary data.</text>
</comment>
<keyword evidence="2" id="KW-1185">Reference proteome</keyword>
<proteinExistence type="predicted"/>
<dbReference type="EMBL" id="QGMY01000006">
    <property type="protein sequence ID" value="PWR72814.1"/>
    <property type="molecule type" value="Genomic_DNA"/>
</dbReference>
<gene>
    <name evidence="1" type="ORF">DK846_07655</name>
</gene>
<sequence>MDKKLAVSAFQYGERSKSELMIASQLITVLSGLKDAERAGGRKIVQQCLESVRMELQFALRSTNLPDFQRAIDALNGAISLVESNDFDGAVRQIGSSISAATTVAQHSWQELEKHEFI</sequence>